<gene>
    <name evidence="2" type="ORF">SGFS_009780</name>
</gene>
<feature type="region of interest" description="Disordered" evidence="1">
    <location>
        <begin position="1"/>
        <end position="21"/>
    </location>
</feature>
<evidence type="ECO:0000256" key="1">
    <source>
        <dbReference type="SAM" id="MobiDB-lite"/>
    </source>
</evidence>
<reference evidence="2 3" key="2">
    <citation type="journal article" date="2023" name="ChemBioChem">
        <title>Acyltransferase Domain Exchange between Two Independent Type I Polyketide Synthases in the Same Producer Strain of Macrolide Antibiotics.</title>
        <authorList>
            <person name="Kudo F."/>
            <person name="Kishikawa K."/>
            <person name="Tsuboi K."/>
            <person name="Kido T."/>
            <person name="Usui T."/>
            <person name="Hashimoto J."/>
            <person name="Shin-Ya K."/>
            <person name="Miyanaga A."/>
            <person name="Eguchi T."/>
        </authorList>
    </citation>
    <scope>NUCLEOTIDE SEQUENCE [LARGE SCALE GENOMIC DNA]</scope>
    <source>
        <strain evidence="2 3">A-8890</strain>
    </source>
</reference>
<accession>A0ABN5V928</accession>
<protein>
    <submittedName>
        <fullName evidence="2">Uncharacterized protein</fullName>
    </submittedName>
</protein>
<name>A0ABN5V928_9ACTN</name>
<reference evidence="2 3" key="1">
    <citation type="journal article" date="2010" name="ChemBioChem">
        <title>Cloning and characterization of the biosynthetic gene cluster of 16-membered macrolide antibiotic FD-891: involvement of a dual functional cytochrome P450 monooxygenase catalyzing epoxidation and hydroxylation.</title>
        <authorList>
            <person name="Kudo F."/>
            <person name="Motegi A."/>
            <person name="Mizoue K."/>
            <person name="Eguchi T."/>
        </authorList>
    </citation>
    <scope>NUCLEOTIDE SEQUENCE [LARGE SCALE GENOMIC DNA]</scope>
    <source>
        <strain evidence="2 3">A-8890</strain>
    </source>
</reference>
<keyword evidence="3" id="KW-1185">Reference proteome</keyword>
<evidence type="ECO:0000313" key="2">
    <source>
        <dbReference type="EMBL" id="BBC29684.1"/>
    </source>
</evidence>
<organism evidence="2 3">
    <name type="scientific">Streptomyces graminofaciens</name>
    <dbReference type="NCBI Taxonomy" id="68212"/>
    <lineage>
        <taxon>Bacteria</taxon>
        <taxon>Bacillati</taxon>
        <taxon>Actinomycetota</taxon>
        <taxon>Actinomycetes</taxon>
        <taxon>Kitasatosporales</taxon>
        <taxon>Streptomycetaceae</taxon>
        <taxon>Streptomyces</taxon>
    </lineage>
</organism>
<dbReference type="EMBL" id="AP018448">
    <property type="protein sequence ID" value="BBC29684.1"/>
    <property type="molecule type" value="Genomic_DNA"/>
</dbReference>
<dbReference type="Proteomes" id="UP001321542">
    <property type="component" value="Chromosome"/>
</dbReference>
<proteinExistence type="predicted"/>
<evidence type="ECO:0000313" key="3">
    <source>
        <dbReference type="Proteomes" id="UP001321542"/>
    </source>
</evidence>
<sequence length="102" mass="10858">MSGPLPRAREQRELQPLQRTGECGITRNADLTAQDVRADGELLQVTGVDVVPGRGHRLVVADVPFRAAQDPDQGGGAAGRLVEVVLTLCTHGRVAGQDLRQP</sequence>